<dbReference type="PANTHER" id="PTHR35309:SF4">
    <property type="entry name" value="TOCOPHEROL CYCLASE"/>
    <property type="match status" value="1"/>
</dbReference>
<keyword evidence="2" id="KW-1185">Reference proteome</keyword>
<dbReference type="Proteomes" id="UP000596929">
    <property type="component" value="Unassembled WGS sequence"/>
</dbReference>
<protein>
    <recommendedName>
        <fullName evidence="3">Tocopherol cyclase</fullName>
    </recommendedName>
</protein>
<evidence type="ECO:0008006" key="3">
    <source>
        <dbReference type="Google" id="ProtNLM"/>
    </source>
</evidence>
<proteinExistence type="predicted"/>
<dbReference type="SUPFAM" id="SSF159245">
    <property type="entry name" value="AttH-like"/>
    <property type="match status" value="1"/>
</dbReference>
<name>A0ABR7DDS2_9CLOT</name>
<dbReference type="RefSeq" id="WP_032119593.1">
    <property type="nucleotide sequence ID" value="NZ_JACOOO010000025.1"/>
</dbReference>
<gene>
    <name evidence="1" type="ORF">H8S20_11665</name>
</gene>
<dbReference type="Pfam" id="PF14249">
    <property type="entry name" value="Tocopherol_cycl"/>
    <property type="match status" value="1"/>
</dbReference>
<accession>A0ABR7DDS2</accession>
<sequence length="321" mass="36955">MNVILDPNLYHGENKKDNFFEGWYFKMVTKDRKHTLAIIPGISLSKDSHSFIQVLQGEKNSFNYFRYPTFKFSYSNSPFSINIDQSSFSLKRLLLNIRNEKLKIIGALYFDNIIPWKDSTLNPGSMGFYNYLNFMECYSQVCALDGNIQGVLTINDELIDFHGGKVYIEKNWGKSFPLSWLWIQSNYFNDKRATVTCSVGEIPFPLKSFRGFLIGVTVDDIFFKFTTMNRSHLDIKLNNNDITLQVKNKNFKLSLKTKSTKDNFILCHGPKDGKMIPYVKETLTGTVQIELLDLKNDKLIYSGEGYNTGIEYGGNLINSLE</sequence>
<reference evidence="1 2" key="1">
    <citation type="submission" date="2020-08" db="EMBL/GenBank/DDBJ databases">
        <title>Genome public.</title>
        <authorList>
            <person name="Liu C."/>
            <person name="Sun Q."/>
        </authorList>
    </citation>
    <scope>NUCLEOTIDE SEQUENCE [LARGE SCALE GENOMIC DNA]</scope>
    <source>
        <strain evidence="1 2">NSJ-6</strain>
    </source>
</reference>
<dbReference type="EMBL" id="JACOOO010000025">
    <property type="protein sequence ID" value="MBC5629546.1"/>
    <property type="molecule type" value="Genomic_DNA"/>
</dbReference>
<comment type="caution">
    <text evidence="1">The sequence shown here is derived from an EMBL/GenBank/DDBJ whole genome shotgun (WGS) entry which is preliminary data.</text>
</comment>
<dbReference type="PANTHER" id="PTHR35309">
    <property type="match status" value="1"/>
</dbReference>
<organism evidence="1 2">
    <name type="scientific">Clostridium hominis</name>
    <dbReference type="NCBI Taxonomy" id="2763036"/>
    <lineage>
        <taxon>Bacteria</taxon>
        <taxon>Bacillati</taxon>
        <taxon>Bacillota</taxon>
        <taxon>Clostridia</taxon>
        <taxon>Eubacteriales</taxon>
        <taxon>Clostridiaceae</taxon>
        <taxon>Clostridium</taxon>
    </lineage>
</organism>
<evidence type="ECO:0000313" key="1">
    <source>
        <dbReference type="EMBL" id="MBC5629546.1"/>
    </source>
</evidence>
<dbReference type="InterPro" id="IPR025893">
    <property type="entry name" value="Tocopherol_cyclase"/>
</dbReference>
<evidence type="ECO:0000313" key="2">
    <source>
        <dbReference type="Proteomes" id="UP000596929"/>
    </source>
</evidence>